<dbReference type="AlphaFoldDB" id="A0A3D0KJF2"/>
<dbReference type="PANTHER" id="PTHR36436">
    <property type="entry name" value="SLL5081 PROTEIN"/>
    <property type="match status" value="1"/>
</dbReference>
<protein>
    <recommendedName>
        <fullName evidence="2">DUF1963 domain-containing protein</fullName>
    </recommendedName>
</protein>
<sequence>MDVEVEGKKIRSELEQFSLPIIKLLPKAENAENIWSSKFGGKPYWPTNMEYPESKSGEKLILLAQLNFEELPNLAEFPQVGILQFFIEDDDVSRRAFVLRLGSNRGFINGRRSRRILLLPACGFSALFRSQ</sequence>
<accession>A0A3D0KJF2</accession>
<comment type="caution">
    <text evidence="1">The sequence shown here is derived from an EMBL/GenBank/DDBJ whole genome shotgun (WGS) entry which is preliminary data.</text>
</comment>
<proteinExistence type="predicted"/>
<reference evidence="1" key="1">
    <citation type="journal article" date="2018" name="Nat. Biotechnol.">
        <title>A standardized bacterial taxonomy based on genome phylogeny substantially revises the tree of life.</title>
        <authorList>
            <person name="Parks D.H."/>
            <person name="Chuvochina M."/>
            <person name="Waite D.W."/>
            <person name="Rinke C."/>
            <person name="Skarshewski A."/>
            <person name="Chaumeil P.A."/>
            <person name="Hugenholtz P."/>
        </authorList>
    </citation>
    <scope>NUCLEOTIDE SEQUENCE [LARGE SCALE GENOMIC DNA]</scope>
    <source>
        <strain evidence="1">UBA11284</strain>
    </source>
</reference>
<dbReference type="Gene3D" id="2.30.320.10">
    <property type="entry name" value="YwqG-like"/>
    <property type="match status" value="1"/>
</dbReference>
<name>A0A3D0KJF2_9GAMM</name>
<dbReference type="Pfam" id="PF09234">
    <property type="entry name" value="DUF1963"/>
    <property type="match status" value="1"/>
</dbReference>
<evidence type="ECO:0008006" key="2">
    <source>
        <dbReference type="Google" id="ProtNLM"/>
    </source>
</evidence>
<dbReference type="InterPro" id="IPR015315">
    <property type="entry name" value="DUF1963"/>
</dbReference>
<dbReference type="EMBL" id="DOTR01000093">
    <property type="protein sequence ID" value="HCA03702.1"/>
    <property type="molecule type" value="Genomic_DNA"/>
</dbReference>
<dbReference type="PANTHER" id="PTHR36436:SF6">
    <property type="entry name" value="SLL5081 PROTEIN"/>
    <property type="match status" value="1"/>
</dbReference>
<organism evidence="1">
    <name type="scientific">Halomonas campaniensis</name>
    <dbReference type="NCBI Taxonomy" id="213554"/>
    <lineage>
        <taxon>Bacteria</taxon>
        <taxon>Pseudomonadati</taxon>
        <taxon>Pseudomonadota</taxon>
        <taxon>Gammaproteobacteria</taxon>
        <taxon>Oceanospirillales</taxon>
        <taxon>Halomonadaceae</taxon>
        <taxon>Halomonas</taxon>
    </lineage>
</organism>
<evidence type="ECO:0000313" key="1">
    <source>
        <dbReference type="EMBL" id="HCA03702.1"/>
    </source>
</evidence>
<gene>
    <name evidence="1" type="ORF">DEO68_16400</name>
</gene>
<dbReference type="InterPro" id="IPR035948">
    <property type="entry name" value="YwqG-like_sf"/>
</dbReference>
<dbReference type="SUPFAM" id="SSF103032">
    <property type="entry name" value="Hypothetical protein YwqG"/>
    <property type="match status" value="1"/>
</dbReference>